<keyword evidence="2" id="KW-1015">Disulfide bond</keyword>
<dbReference type="InterPro" id="IPR001223">
    <property type="entry name" value="Glyco_hydro18_cat"/>
</dbReference>
<sequence length="750" mass="84867">MFITHILKTFSMKGIPGFNRFCYYNGWALYRDNDHALLPEKIDAFLCTHLVFAFGAIDESGTRIYVPEVFEDMHLFERMNELRHRNEDLNLVLSVGGWDMGSEAWSEVLASKDNMQTFVKEAIVYLRLHDFDGIDLDWEYPTFRGSKPIDRERFSQLIEIFRHEMDIEETPDDKWDLCLSVAVDPSEYMSSSSYEIDKITRNIDFYNLKMYDFHGHWNDPVLVKHHSALTSSSSLPSVNELAKMWVQRGVPKRKINIGIPFFGRSYRTAQPNATIGDPALGPGSDGGIGIPVSNICHLVRGGTKEYYLKEENVPFIVNGDEWVGFDNPRSVREKAALVKNNRLGGVMVWAIDMDDHSGWCGEKFPLMMSIIHGLGEFVDYMSDTLEAEREMINKKIRKAAREISYYSDKGNFTMAKKMENKLNHLKDHLSTVQAHQSVQWANVQYSAGLGGKPLPSKDTPSWSWNGIGKFFPENIDTSLCTHLIYSFAFLNGNDLVTVEWNDESTPWMKGMYARFNDLKKKAPSIKTLLAVGGYTMGSLKFSQMVATDANINHFATNAITFLRKYGFDGLDIDWEYPGVGSGQSGDKQRLVQFVKILKDSFEQEASTTGNVRLLLSAALPAGKDKIDAGFDVPKFSKYVDMVNLMAYDYHGGSWEDHTGHNSPLYKSKQDFGPNAYLNVQWTADYYVKLGMPPSLINLGLALYGRSFTLRDVQNNGLYAPDVGNGGQAGKYTGEPGYLSYYEVSIHITKK</sequence>
<dbReference type="InterPro" id="IPR017853">
    <property type="entry name" value="GH"/>
</dbReference>
<dbReference type="Gene3D" id="3.20.20.80">
    <property type="entry name" value="Glycosidases"/>
    <property type="match status" value="2"/>
</dbReference>
<dbReference type="AlphaFoldDB" id="A0AA89BX01"/>
<keyword evidence="1 4" id="KW-0378">Hydrolase</keyword>
<dbReference type="PROSITE" id="PS51910">
    <property type="entry name" value="GH18_2"/>
    <property type="match status" value="2"/>
</dbReference>
<evidence type="ECO:0000259" key="6">
    <source>
        <dbReference type="PROSITE" id="PS51910"/>
    </source>
</evidence>
<dbReference type="GO" id="GO:0008061">
    <property type="term" value="F:chitin binding"/>
    <property type="evidence" value="ECO:0007669"/>
    <property type="project" value="InterPro"/>
</dbReference>
<organism evidence="7 8">
    <name type="scientific">Pinctada imbricata</name>
    <name type="common">Atlantic pearl-oyster</name>
    <name type="synonym">Pinctada martensii</name>
    <dbReference type="NCBI Taxonomy" id="66713"/>
    <lineage>
        <taxon>Eukaryota</taxon>
        <taxon>Metazoa</taxon>
        <taxon>Spiralia</taxon>
        <taxon>Lophotrochozoa</taxon>
        <taxon>Mollusca</taxon>
        <taxon>Bivalvia</taxon>
        <taxon>Autobranchia</taxon>
        <taxon>Pteriomorphia</taxon>
        <taxon>Pterioida</taxon>
        <taxon>Pterioidea</taxon>
        <taxon>Pteriidae</taxon>
        <taxon>Pinctada</taxon>
    </lineage>
</organism>
<accession>A0AA89BX01</accession>
<evidence type="ECO:0000256" key="2">
    <source>
        <dbReference type="ARBA" id="ARBA00023157"/>
    </source>
</evidence>
<feature type="domain" description="GH18" evidence="6">
    <location>
        <begin position="18"/>
        <end position="377"/>
    </location>
</feature>
<comment type="caution">
    <text evidence="7">The sequence shown here is derived from an EMBL/GenBank/DDBJ whole genome shotgun (WGS) entry which is preliminary data.</text>
</comment>
<keyword evidence="8" id="KW-1185">Reference proteome</keyword>
<dbReference type="PROSITE" id="PS01095">
    <property type="entry name" value="GH18_1"/>
    <property type="match status" value="2"/>
</dbReference>
<gene>
    <name evidence="7" type="ORF">FSP39_012555</name>
</gene>
<dbReference type="GO" id="GO:0005975">
    <property type="term" value="P:carbohydrate metabolic process"/>
    <property type="evidence" value="ECO:0007669"/>
    <property type="project" value="InterPro"/>
</dbReference>
<dbReference type="SMART" id="SM00636">
    <property type="entry name" value="Glyco_18"/>
    <property type="match status" value="2"/>
</dbReference>
<dbReference type="GO" id="GO:0004568">
    <property type="term" value="F:chitinase activity"/>
    <property type="evidence" value="ECO:0007669"/>
    <property type="project" value="UniProtKB-ARBA"/>
</dbReference>
<keyword evidence="3 4" id="KW-0326">Glycosidase</keyword>
<dbReference type="InterPro" id="IPR011583">
    <property type="entry name" value="Chitinase_II/V-like_cat"/>
</dbReference>
<dbReference type="InterPro" id="IPR050314">
    <property type="entry name" value="Glycosyl_Hydrlase_18"/>
</dbReference>
<dbReference type="SUPFAM" id="SSF51445">
    <property type="entry name" value="(Trans)glycosidases"/>
    <property type="match status" value="2"/>
</dbReference>
<evidence type="ECO:0000313" key="7">
    <source>
        <dbReference type="EMBL" id="KAK3090538.1"/>
    </source>
</evidence>
<evidence type="ECO:0000256" key="5">
    <source>
        <dbReference type="SAM" id="Coils"/>
    </source>
</evidence>
<evidence type="ECO:0000313" key="8">
    <source>
        <dbReference type="Proteomes" id="UP001186944"/>
    </source>
</evidence>
<dbReference type="PANTHER" id="PTHR11177:SF317">
    <property type="entry name" value="CHITINASE 12-RELATED"/>
    <property type="match status" value="1"/>
</dbReference>
<dbReference type="InterPro" id="IPR001579">
    <property type="entry name" value="Glyco_hydro_18_chit_AS"/>
</dbReference>
<dbReference type="Gene3D" id="3.10.50.10">
    <property type="match status" value="2"/>
</dbReference>
<dbReference type="InterPro" id="IPR029070">
    <property type="entry name" value="Chitinase_insertion_sf"/>
</dbReference>
<evidence type="ECO:0000256" key="3">
    <source>
        <dbReference type="ARBA" id="ARBA00023295"/>
    </source>
</evidence>
<dbReference type="FunFam" id="3.20.20.80:FF:000007">
    <property type="entry name" value="Acidic mammalian chitinase"/>
    <property type="match status" value="2"/>
</dbReference>
<dbReference type="PANTHER" id="PTHR11177">
    <property type="entry name" value="CHITINASE"/>
    <property type="match status" value="1"/>
</dbReference>
<feature type="coiled-coil region" evidence="5">
    <location>
        <begin position="382"/>
        <end position="435"/>
    </location>
</feature>
<dbReference type="EMBL" id="VSWD01000010">
    <property type="protein sequence ID" value="KAK3090538.1"/>
    <property type="molecule type" value="Genomic_DNA"/>
</dbReference>
<proteinExistence type="predicted"/>
<evidence type="ECO:0000256" key="4">
    <source>
        <dbReference type="RuleBase" id="RU000489"/>
    </source>
</evidence>
<keyword evidence="5" id="KW-0175">Coiled coil</keyword>
<feature type="domain" description="GH18" evidence="6">
    <location>
        <begin position="453"/>
        <end position="750"/>
    </location>
</feature>
<dbReference type="GO" id="GO:0006032">
    <property type="term" value="P:chitin catabolic process"/>
    <property type="evidence" value="ECO:0007669"/>
    <property type="project" value="TreeGrafter"/>
</dbReference>
<evidence type="ECO:0000256" key="1">
    <source>
        <dbReference type="ARBA" id="ARBA00022801"/>
    </source>
</evidence>
<dbReference type="GO" id="GO:0005576">
    <property type="term" value="C:extracellular region"/>
    <property type="evidence" value="ECO:0007669"/>
    <property type="project" value="TreeGrafter"/>
</dbReference>
<dbReference type="SUPFAM" id="SSF54556">
    <property type="entry name" value="Chitinase insertion domain"/>
    <property type="match status" value="2"/>
</dbReference>
<dbReference type="Proteomes" id="UP001186944">
    <property type="component" value="Unassembled WGS sequence"/>
</dbReference>
<name>A0AA89BX01_PINIB</name>
<reference evidence="7" key="1">
    <citation type="submission" date="2019-08" db="EMBL/GenBank/DDBJ databases">
        <title>The improved chromosome-level genome for the pearl oyster Pinctada fucata martensii using PacBio sequencing and Hi-C.</title>
        <authorList>
            <person name="Zheng Z."/>
        </authorList>
    </citation>
    <scope>NUCLEOTIDE SEQUENCE</scope>
    <source>
        <strain evidence="7">ZZ-2019</strain>
        <tissue evidence="7">Adductor muscle</tissue>
    </source>
</reference>
<protein>
    <recommendedName>
        <fullName evidence="6">GH18 domain-containing protein</fullName>
    </recommendedName>
</protein>
<dbReference type="Pfam" id="PF00704">
    <property type="entry name" value="Glyco_hydro_18"/>
    <property type="match status" value="2"/>
</dbReference>